<dbReference type="InterPro" id="IPR018891">
    <property type="entry name" value="AIPR_C"/>
</dbReference>
<dbReference type="AlphaFoldDB" id="A0AAD1MU26"/>
<gene>
    <name evidence="2" type="ORF">MLIT_27220</name>
</gene>
<proteinExistence type="predicted"/>
<keyword evidence="3" id="KW-1185">Reference proteome</keyword>
<evidence type="ECO:0000313" key="2">
    <source>
        <dbReference type="EMBL" id="BBY17130.1"/>
    </source>
</evidence>
<organism evidence="2 3">
    <name type="scientific">Mycolicibacterium litorale</name>
    <dbReference type="NCBI Taxonomy" id="758802"/>
    <lineage>
        <taxon>Bacteria</taxon>
        <taxon>Bacillati</taxon>
        <taxon>Actinomycetota</taxon>
        <taxon>Actinomycetes</taxon>
        <taxon>Mycobacteriales</taxon>
        <taxon>Mycobacteriaceae</taxon>
        <taxon>Mycolicibacterium</taxon>
    </lineage>
</organism>
<evidence type="ECO:0000313" key="3">
    <source>
        <dbReference type="Proteomes" id="UP000466607"/>
    </source>
</evidence>
<accession>A0AAD1MU26</accession>
<dbReference type="Proteomes" id="UP000466607">
    <property type="component" value="Chromosome"/>
</dbReference>
<protein>
    <recommendedName>
        <fullName evidence="1">Abortive phage infection protein C-terminal domain-containing protein</fullName>
    </recommendedName>
</protein>
<dbReference type="Pfam" id="PF10592">
    <property type="entry name" value="AIPR"/>
    <property type="match status" value="1"/>
</dbReference>
<feature type="domain" description="Abortive phage infection protein C-terminal" evidence="1">
    <location>
        <begin position="262"/>
        <end position="418"/>
    </location>
</feature>
<reference evidence="2 3" key="1">
    <citation type="journal article" date="2019" name="Emerg. Microbes Infect.">
        <title>Comprehensive subspecies identification of 175 nontuberculous mycobacteria species based on 7547 genomic profiles.</title>
        <authorList>
            <person name="Matsumoto Y."/>
            <person name="Kinjo T."/>
            <person name="Motooka D."/>
            <person name="Nabeya D."/>
            <person name="Jung N."/>
            <person name="Uechi K."/>
            <person name="Horii T."/>
            <person name="Iida T."/>
            <person name="Fujita J."/>
            <person name="Nakamura S."/>
        </authorList>
    </citation>
    <scope>NUCLEOTIDE SEQUENCE [LARGE SCALE GENOMIC DNA]</scope>
    <source>
        <strain evidence="2 3">JCM 17423</strain>
    </source>
</reference>
<dbReference type="EMBL" id="AP022586">
    <property type="protein sequence ID" value="BBY17130.1"/>
    <property type="molecule type" value="Genomic_DNA"/>
</dbReference>
<name>A0AAD1MU26_9MYCO</name>
<sequence length="596" mass="66555">MDILTESKMRSFSERNGFSGESSYLFELYVASVYLQRYLGGDVKLLDDVVIGGGDDEGVDVAAIVINGEIILDPGDVTGALEDRDDNDVRAIFIQAKTSEKFDTKLIAKFLHGVELCTNAAAKRSRIPLDSGLSQTVAILEAVIENIDRFRTTRIPAEMYFVTTAKQPSEEAASETQVVCAINRLRDLDVYSDDLILKLHGRNEISAKEKERKGPQNIEFRFPRKQSIPEVDGINQAYTGVLQASELIKILWDGEGMRSGIFDDNVRLNQGNENRVNQRIYSTLTSENRNMFPFLNNGVTIVARSLTNVADRFSMSGYQIVNGGQTSHQLVRWFQSLDADQKSGEDSLLTSVWIPVKLIETSDSDIVSEVTIATNLQTSIAQADIQGSTQDAKNVEQYFEQSGQDGLRYARQSGVTEDPVGFTRLRVVTTTDLNRSVASCIFGESWRAIGSPNELTAQDSYVWGGYPVPLYYLSAWIVYRIESYFRRYRDNFELQALKAAKYHIAMLVAAKCFPEVEKIHANYRDQKAMNAVAQKGSTGNWKEKIEESIESCVSIVGKYFADVTAQGRSLRKDDVRARKVQQDLLVALHDGPGPAR</sequence>
<evidence type="ECO:0000259" key="1">
    <source>
        <dbReference type="Pfam" id="PF10592"/>
    </source>
</evidence>